<organism evidence="1 2">
    <name type="scientific">Naganishia friedmannii</name>
    <dbReference type="NCBI Taxonomy" id="89922"/>
    <lineage>
        <taxon>Eukaryota</taxon>
        <taxon>Fungi</taxon>
        <taxon>Dikarya</taxon>
        <taxon>Basidiomycota</taxon>
        <taxon>Agaricomycotina</taxon>
        <taxon>Tremellomycetes</taxon>
        <taxon>Filobasidiales</taxon>
        <taxon>Filobasidiaceae</taxon>
        <taxon>Naganishia</taxon>
    </lineage>
</organism>
<name>A0ACC2W7L7_9TREE</name>
<evidence type="ECO:0000313" key="1">
    <source>
        <dbReference type="EMBL" id="KAJ9107632.1"/>
    </source>
</evidence>
<sequence length="274" mass="29542">MSHPPSSALGCLKTIRGTVKPLTRNISSSTRTFHPAATAPRTNGGFSFASSAGFQDAASMPVVRDSLVPIVIEQTGRGERSYDIYSRLLRERVIFMGPVADQMSTLLTAQLLFLEAEDAAKPIKLYINSPGGSVTAGLGIYDTMQHKLTPNLFLLARETSQYVSPPIHTFCMGQAASMGSLLLAAEPSGGASGQATDISIHAKEILRIRELLTDMYAEHCTVLGEERGEAKQRFERALERDHFMTAQEALAFGLIDKIVQKRGGKRGVDGSVGS</sequence>
<dbReference type="Proteomes" id="UP001227268">
    <property type="component" value="Unassembled WGS sequence"/>
</dbReference>
<comment type="caution">
    <text evidence="1">The sequence shown here is derived from an EMBL/GenBank/DDBJ whole genome shotgun (WGS) entry which is preliminary data.</text>
</comment>
<accession>A0ACC2W7L7</accession>
<protein>
    <submittedName>
        <fullName evidence="1">Uncharacterized protein</fullName>
    </submittedName>
</protein>
<keyword evidence="2" id="KW-1185">Reference proteome</keyword>
<gene>
    <name evidence="1" type="ORF">QFC21_001092</name>
</gene>
<reference evidence="1" key="1">
    <citation type="submission" date="2023-04" db="EMBL/GenBank/DDBJ databases">
        <title>Draft Genome sequencing of Naganishia species isolated from polar environments using Oxford Nanopore Technology.</title>
        <authorList>
            <person name="Leo P."/>
            <person name="Venkateswaran K."/>
        </authorList>
    </citation>
    <scope>NUCLEOTIDE SEQUENCE</scope>
    <source>
        <strain evidence="1">MNA-CCFEE 5423</strain>
    </source>
</reference>
<proteinExistence type="predicted"/>
<evidence type="ECO:0000313" key="2">
    <source>
        <dbReference type="Proteomes" id="UP001227268"/>
    </source>
</evidence>
<dbReference type="EMBL" id="JASBWT010000002">
    <property type="protein sequence ID" value="KAJ9107632.1"/>
    <property type="molecule type" value="Genomic_DNA"/>
</dbReference>